<evidence type="ECO:0000313" key="2">
    <source>
        <dbReference type="EMBL" id="GIM15464.1"/>
    </source>
</evidence>
<feature type="domain" description="Pherophorin" evidence="1">
    <location>
        <begin position="16"/>
        <end position="166"/>
    </location>
</feature>
<proteinExistence type="predicted"/>
<accession>A0A8J4GWS0</accession>
<dbReference type="AlphaFoldDB" id="A0A8J4GWS0"/>
<organism evidence="2 3">
    <name type="scientific">Volvox reticuliferus</name>
    <dbReference type="NCBI Taxonomy" id="1737510"/>
    <lineage>
        <taxon>Eukaryota</taxon>
        <taxon>Viridiplantae</taxon>
        <taxon>Chlorophyta</taxon>
        <taxon>core chlorophytes</taxon>
        <taxon>Chlorophyceae</taxon>
        <taxon>CS clade</taxon>
        <taxon>Chlamydomonadales</taxon>
        <taxon>Volvocaceae</taxon>
        <taxon>Volvox</taxon>
    </lineage>
</organism>
<comment type="caution">
    <text evidence="2">The sequence shown here is derived from an EMBL/GenBank/DDBJ whole genome shotgun (WGS) entry which is preliminary data.</text>
</comment>
<evidence type="ECO:0000259" key="1">
    <source>
        <dbReference type="Pfam" id="PF12499"/>
    </source>
</evidence>
<dbReference type="InterPro" id="IPR024616">
    <property type="entry name" value="Pherophorin"/>
</dbReference>
<dbReference type="EMBL" id="BNCQ01000065">
    <property type="protein sequence ID" value="GIM15464.1"/>
    <property type="molecule type" value="Genomic_DNA"/>
</dbReference>
<dbReference type="Pfam" id="PF12499">
    <property type="entry name" value="DUF3707"/>
    <property type="match status" value="1"/>
</dbReference>
<dbReference type="Proteomes" id="UP000722791">
    <property type="component" value="Unassembled WGS sequence"/>
</dbReference>
<name>A0A8J4GWS0_9CHLO</name>
<evidence type="ECO:0000313" key="3">
    <source>
        <dbReference type="Proteomes" id="UP000722791"/>
    </source>
</evidence>
<gene>
    <name evidence="2" type="ORF">Vretimale_18224</name>
</gene>
<sequence>MHACTYVPLSCMLRFHSCNTDLRATPFSASKSITKLPGYSSNTVLYCFGITMSLPEDNADTGCGKSRVLRKAKILADDSKAVALKSIRIQSSRGEDMTVLQPAWGAEGKNIFTVEPINWNSKQVHGGKICMEIDNQVKLGSICNSAFPKISKCWIYLYDSSGRCCPGFSATDAVYRL</sequence>
<reference evidence="2" key="1">
    <citation type="journal article" date="2021" name="Proc. Natl. Acad. Sci. U.S.A.">
        <title>Three genomes in the algal genus Volvox reveal the fate of a haploid sex-determining region after a transition to homothallism.</title>
        <authorList>
            <person name="Yamamoto K."/>
            <person name="Hamaji T."/>
            <person name="Kawai-Toyooka H."/>
            <person name="Matsuzaki R."/>
            <person name="Takahashi F."/>
            <person name="Nishimura Y."/>
            <person name="Kawachi M."/>
            <person name="Noguchi H."/>
            <person name="Minakuchi Y."/>
            <person name="Umen J.G."/>
            <person name="Toyoda A."/>
            <person name="Nozaki H."/>
        </authorList>
    </citation>
    <scope>NUCLEOTIDE SEQUENCE</scope>
    <source>
        <strain evidence="2">NIES-3785</strain>
    </source>
</reference>
<protein>
    <recommendedName>
        <fullName evidence="1">Pherophorin domain-containing protein</fullName>
    </recommendedName>
</protein>